<keyword evidence="6 7" id="KW-0472">Membrane</keyword>
<proteinExistence type="predicted"/>
<name>A0A927RBB9_9ACTN</name>
<sequence length="597" mass="63026">MAMLPLAGLVIGSGGRFASGSGGAATQFVVLVCLLVATFLASSALPLVMDHLKTALRTTTEAETEDARLMPFVRPRGVAHLDDPIVHNLHSASAGVGWTSISLAVTSQIGLAAIHTSLLGTCAVIGSILGWWYAGLLVGITLLVEVWLAHLRRTESAVWASDTEGQRRAEYVFDLAMGRSAKELRVFGLSSWLTDRYVALWKSTMATVWTARRRTALITAAAIAVYAAALLVGIVYALSAARRGDLSVAQVSTVIPALVVVPQTLGALMWWNSGLGSGQTGRQALRALRDLDARVDEPGPSVPGAAPHGAGLQGVVSPVWDGASDIVFEDVCFRYPGRDREVLSGLSLRIAPGERLALVGVNGAGKSTIVKLLTGVYRPTSGRVLANGIDLATLDGAGLARWQGQVAAIVQDFARLPMSVTENVLLRSAPSDRTASERLRAAVNAARRADADELIQGLPGGWDTVLSAEFEGGVDLSTGQWQRLALMRALAAIENGAGVLVLDEPAAALDVRAEASLVDQYLQHTAGVTSLIISHRFSVVRPADRIVVLADGQIVESGTHEELMASRGRYARMFRLQADRYAAVPSASGSRSGDQDA</sequence>
<evidence type="ECO:0000256" key="1">
    <source>
        <dbReference type="ARBA" id="ARBA00004651"/>
    </source>
</evidence>
<evidence type="ECO:0000313" key="10">
    <source>
        <dbReference type="Proteomes" id="UP000638648"/>
    </source>
</evidence>
<dbReference type="SMART" id="SM00382">
    <property type="entry name" value="AAA"/>
    <property type="match status" value="1"/>
</dbReference>
<dbReference type="InterPro" id="IPR027417">
    <property type="entry name" value="P-loop_NTPase"/>
</dbReference>
<dbReference type="SUPFAM" id="SSF90123">
    <property type="entry name" value="ABC transporter transmembrane region"/>
    <property type="match status" value="1"/>
</dbReference>
<dbReference type="Proteomes" id="UP000638648">
    <property type="component" value="Unassembled WGS sequence"/>
</dbReference>
<feature type="transmembrane region" description="Helical" evidence="7">
    <location>
        <begin position="216"/>
        <end position="239"/>
    </location>
</feature>
<keyword evidence="5 7" id="KW-1133">Transmembrane helix</keyword>
<comment type="caution">
    <text evidence="9">The sequence shown here is derived from an EMBL/GenBank/DDBJ whole genome shotgun (WGS) entry which is preliminary data.</text>
</comment>
<feature type="transmembrane region" description="Helical" evidence="7">
    <location>
        <begin position="28"/>
        <end position="48"/>
    </location>
</feature>
<dbReference type="Gene3D" id="1.20.1560.10">
    <property type="entry name" value="ABC transporter type 1, transmembrane domain"/>
    <property type="match status" value="1"/>
</dbReference>
<dbReference type="GO" id="GO:0034040">
    <property type="term" value="F:ATPase-coupled lipid transmembrane transporter activity"/>
    <property type="evidence" value="ECO:0007669"/>
    <property type="project" value="TreeGrafter"/>
</dbReference>
<dbReference type="EMBL" id="JADBEM010000001">
    <property type="protein sequence ID" value="MBE1609977.1"/>
    <property type="molecule type" value="Genomic_DNA"/>
</dbReference>
<dbReference type="InterPro" id="IPR003439">
    <property type="entry name" value="ABC_transporter-like_ATP-bd"/>
</dbReference>
<keyword evidence="10" id="KW-1185">Reference proteome</keyword>
<evidence type="ECO:0000256" key="3">
    <source>
        <dbReference type="ARBA" id="ARBA00022741"/>
    </source>
</evidence>
<evidence type="ECO:0000256" key="7">
    <source>
        <dbReference type="SAM" id="Phobius"/>
    </source>
</evidence>
<protein>
    <submittedName>
        <fullName evidence="9">ABC-type multidrug transport system fused ATPase/permease subunit</fullName>
    </submittedName>
</protein>
<dbReference type="GO" id="GO:0005524">
    <property type="term" value="F:ATP binding"/>
    <property type="evidence" value="ECO:0007669"/>
    <property type="project" value="UniProtKB-KW"/>
</dbReference>
<evidence type="ECO:0000256" key="2">
    <source>
        <dbReference type="ARBA" id="ARBA00022692"/>
    </source>
</evidence>
<evidence type="ECO:0000259" key="8">
    <source>
        <dbReference type="PROSITE" id="PS50893"/>
    </source>
</evidence>
<evidence type="ECO:0000256" key="6">
    <source>
        <dbReference type="ARBA" id="ARBA00023136"/>
    </source>
</evidence>
<gene>
    <name evidence="9" type="ORF">HEB94_006825</name>
</gene>
<evidence type="ECO:0000256" key="4">
    <source>
        <dbReference type="ARBA" id="ARBA00022840"/>
    </source>
</evidence>
<dbReference type="AlphaFoldDB" id="A0A927RBB9"/>
<dbReference type="InterPro" id="IPR036640">
    <property type="entry name" value="ABC1_TM_sf"/>
</dbReference>
<feature type="transmembrane region" description="Helical" evidence="7">
    <location>
        <begin position="118"/>
        <end position="144"/>
    </location>
</feature>
<dbReference type="Gene3D" id="3.40.50.300">
    <property type="entry name" value="P-loop containing nucleotide triphosphate hydrolases"/>
    <property type="match status" value="1"/>
</dbReference>
<accession>A0A927RBB9</accession>
<reference evidence="9" key="1">
    <citation type="submission" date="2020-10" db="EMBL/GenBank/DDBJ databases">
        <title>Sequencing the genomes of 1000 actinobacteria strains.</title>
        <authorList>
            <person name="Klenk H.-P."/>
        </authorList>
    </citation>
    <scope>NUCLEOTIDE SEQUENCE</scope>
    <source>
        <strain evidence="9">DSM 45354</strain>
    </source>
</reference>
<dbReference type="SUPFAM" id="SSF52540">
    <property type="entry name" value="P-loop containing nucleoside triphosphate hydrolases"/>
    <property type="match status" value="1"/>
</dbReference>
<dbReference type="PROSITE" id="PS50893">
    <property type="entry name" value="ABC_TRANSPORTER_2"/>
    <property type="match status" value="1"/>
</dbReference>
<dbReference type="InterPro" id="IPR003593">
    <property type="entry name" value="AAA+_ATPase"/>
</dbReference>
<keyword evidence="2 7" id="KW-0812">Transmembrane</keyword>
<dbReference type="PANTHER" id="PTHR24221">
    <property type="entry name" value="ATP-BINDING CASSETTE SUB-FAMILY B"/>
    <property type="match status" value="1"/>
</dbReference>
<evidence type="ECO:0000313" key="9">
    <source>
        <dbReference type="EMBL" id="MBE1609977.1"/>
    </source>
</evidence>
<comment type="subcellular location">
    <subcellularLocation>
        <location evidence="1">Cell membrane</location>
        <topology evidence="1">Multi-pass membrane protein</topology>
    </subcellularLocation>
</comment>
<organism evidence="9 10">
    <name type="scientific">Actinopolymorpha pittospori</name>
    <dbReference type="NCBI Taxonomy" id="648752"/>
    <lineage>
        <taxon>Bacteria</taxon>
        <taxon>Bacillati</taxon>
        <taxon>Actinomycetota</taxon>
        <taxon>Actinomycetes</taxon>
        <taxon>Propionibacteriales</taxon>
        <taxon>Actinopolymorphaceae</taxon>
        <taxon>Actinopolymorpha</taxon>
    </lineage>
</organism>
<dbReference type="InterPro" id="IPR039421">
    <property type="entry name" value="Type_1_exporter"/>
</dbReference>
<dbReference type="PANTHER" id="PTHR24221:SF646">
    <property type="entry name" value="HAEMOLYSIN SECRETION ATP-BINDING PROTEIN"/>
    <property type="match status" value="1"/>
</dbReference>
<keyword evidence="3" id="KW-0547">Nucleotide-binding</keyword>
<keyword evidence="4" id="KW-0067">ATP-binding</keyword>
<dbReference type="Pfam" id="PF00005">
    <property type="entry name" value="ABC_tran"/>
    <property type="match status" value="1"/>
</dbReference>
<evidence type="ECO:0000256" key="5">
    <source>
        <dbReference type="ARBA" id="ARBA00022989"/>
    </source>
</evidence>
<dbReference type="GO" id="GO:0005886">
    <property type="term" value="C:plasma membrane"/>
    <property type="evidence" value="ECO:0007669"/>
    <property type="project" value="UniProtKB-SubCell"/>
</dbReference>
<dbReference type="GO" id="GO:0016887">
    <property type="term" value="F:ATP hydrolysis activity"/>
    <property type="evidence" value="ECO:0007669"/>
    <property type="project" value="InterPro"/>
</dbReference>
<feature type="domain" description="ABC transporter" evidence="8">
    <location>
        <begin position="326"/>
        <end position="576"/>
    </location>
</feature>